<dbReference type="InterPro" id="IPR032106">
    <property type="entry name" value="2-oxogl_dehyd_N"/>
</dbReference>
<keyword evidence="4" id="KW-0786">Thiamine pyrophosphate</keyword>
<gene>
    <name evidence="9" type="ORF">NQ318_001399</name>
</gene>
<comment type="caution">
    <text evidence="9">The sequence shown here is derived from an EMBL/GenBank/DDBJ whole genome shotgun (WGS) entry which is preliminary data.</text>
</comment>
<evidence type="ECO:0000256" key="6">
    <source>
        <dbReference type="ARBA" id="ARBA00040267"/>
    </source>
</evidence>
<protein>
    <recommendedName>
        <fullName evidence="6">2-oxoglutarate dehydrogenase, mitochondrial</fullName>
    </recommendedName>
    <alternativeName>
        <fullName evidence="7">2-oxoglutarate dehydrogenase complex component E1</fullName>
    </alternativeName>
</protein>
<accession>A0AAV8YV90</accession>
<comment type="cofactor">
    <cofactor evidence="1">
        <name>thiamine diphosphate</name>
        <dbReference type="ChEBI" id="CHEBI:58937"/>
    </cofactor>
</comment>
<dbReference type="GO" id="GO:0005739">
    <property type="term" value="C:mitochondrion"/>
    <property type="evidence" value="ECO:0007669"/>
    <property type="project" value="TreeGrafter"/>
</dbReference>
<dbReference type="GO" id="GO:0045252">
    <property type="term" value="C:oxoglutarate dehydrogenase complex"/>
    <property type="evidence" value="ECO:0007669"/>
    <property type="project" value="TreeGrafter"/>
</dbReference>
<keyword evidence="3" id="KW-0560">Oxidoreductase</keyword>
<organism evidence="9 10">
    <name type="scientific">Aromia moschata</name>
    <dbReference type="NCBI Taxonomy" id="1265417"/>
    <lineage>
        <taxon>Eukaryota</taxon>
        <taxon>Metazoa</taxon>
        <taxon>Ecdysozoa</taxon>
        <taxon>Arthropoda</taxon>
        <taxon>Hexapoda</taxon>
        <taxon>Insecta</taxon>
        <taxon>Pterygota</taxon>
        <taxon>Neoptera</taxon>
        <taxon>Endopterygota</taxon>
        <taxon>Coleoptera</taxon>
        <taxon>Polyphaga</taxon>
        <taxon>Cucujiformia</taxon>
        <taxon>Chrysomeloidea</taxon>
        <taxon>Cerambycidae</taxon>
        <taxon>Cerambycinae</taxon>
        <taxon>Callichromatini</taxon>
        <taxon>Aromia</taxon>
    </lineage>
</organism>
<evidence type="ECO:0000256" key="5">
    <source>
        <dbReference type="ARBA" id="ARBA00037426"/>
    </source>
</evidence>
<dbReference type="Gene3D" id="1.10.287.1150">
    <property type="entry name" value="TPP helical domain"/>
    <property type="match status" value="1"/>
</dbReference>
<evidence type="ECO:0000313" key="10">
    <source>
        <dbReference type="Proteomes" id="UP001162162"/>
    </source>
</evidence>
<comment type="function">
    <text evidence="5">The 2-oxoglutarate dehydrogenase complex catalyzes the overall conversion of 2-oxoglutarate to succinyl-CoA and CO(2). It contains multiple copies of three enzymatic components: 2-oxoglutarate dehydrogenase (E1), dihydrolipoamide succinyltransferase (E2) and lipoamide dehydrogenase (E3).</text>
</comment>
<evidence type="ECO:0000256" key="4">
    <source>
        <dbReference type="ARBA" id="ARBA00023052"/>
    </source>
</evidence>
<dbReference type="PANTHER" id="PTHR23152">
    <property type="entry name" value="2-OXOGLUTARATE DEHYDROGENASE"/>
    <property type="match status" value="1"/>
</dbReference>
<dbReference type="EMBL" id="JAPWTK010000037">
    <property type="protein sequence ID" value="KAJ8955569.1"/>
    <property type="molecule type" value="Genomic_DNA"/>
</dbReference>
<evidence type="ECO:0000313" key="9">
    <source>
        <dbReference type="EMBL" id="KAJ8955569.1"/>
    </source>
</evidence>
<proteinExistence type="inferred from homology"/>
<evidence type="ECO:0000259" key="8">
    <source>
        <dbReference type="Pfam" id="PF16078"/>
    </source>
</evidence>
<evidence type="ECO:0000256" key="1">
    <source>
        <dbReference type="ARBA" id="ARBA00001964"/>
    </source>
</evidence>
<dbReference type="GO" id="GO:0004591">
    <property type="term" value="F:oxoglutarate dehydrogenase (succinyl-transferring) activity"/>
    <property type="evidence" value="ECO:0007669"/>
    <property type="project" value="TreeGrafter"/>
</dbReference>
<sequence length="213" mass="23016">HQNAPSKNAGQCSGWASGQKFAAWLLVKNSPTVACAQCRSYNVPATAEPFLNGSSSQYVEDMYNAWLRDPSSVHSSWDSFFRNSAQGGAGYQSPPSLAPLGKNEVSIRTLFPGTGSALAGGQIDEKVIDDHLAVQAIIRSYQDIQARGHLVAKLDPLGIMYHDRTTTISETVGSPPDVITRQHKLDYMVLASIQNAASAPRCSFMCVIMGERL</sequence>
<dbReference type="Pfam" id="PF16078">
    <property type="entry name" value="2-oxogl_dehyd_N"/>
    <property type="match status" value="1"/>
</dbReference>
<dbReference type="PANTHER" id="PTHR23152:SF4">
    <property type="entry name" value="2-OXOADIPATE DEHYDROGENASE COMPLEX COMPONENT E1"/>
    <property type="match status" value="1"/>
</dbReference>
<evidence type="ECO:0000256" key="7">
    <source>
        <dbReference type="ARBA" id="ARBA00042984"/>
    </source>
</evidence>
<feature type="domain" description="2-oxoglutarate dehydrogenase E1 component N-terminal" evidence="8">
    <location>
        <begin position="49"/>
        <end position="87"/>
    </location>
</feature>
<dbReference type="GO" id="GO:0030976">
    <property type="term" value="F:thiamine pyrophosphate binding"/>
    <property type="evidence" value="ECO:0007669"/>
    <property type="project" value="InterPro"/>
</dbReference>
<reference evidence="9" key="1">
    <citation type="journal article" date="2023" name="Insect Mol. Biol.">
        <title>Genome sequencing provides insights into the evolution of gene families encoding plant cell wall-degrading enzymes in longhorned beetles.</title>
        <authorList>
            <person name="Shin N.R."/>
            <person name="Okamura Y."/>
            <person name="Kirsch R."/>
            <person name="Pauchet Y."/>
        </authorList>
    </citation>
    <scope>NUCLEOTIDE SEQUENCE</scope>
    <source>
        <strain evidence="9">AMC_N1</strain>
    </source>
</reference>
<feature type="non-terminal residue" evidence="9">
    <location>
        <position position="1"/>
    </location>
</feature>
<dbReference type="GO" id="GO:0006099">
    <property type="term" value="P:tricarboxylic acid cycle"/>
    <property type="evidence" value="ECO:0007669"/>
    <property type="project" value="TreeGrafter"/>
</dbReference>
<dbReference type="InterPro" id="IPR011603">
    <property type="entry name" value="2oxoglutarate_DH_E1"/>
</dbReference>
<keyword evidence="10" id="KW-1185">Reference proteome</keyword>
<evidence type="ECO:0000256" key="3">
    <source>
        <dbReference type="ARBA" id="ARBA00023002"/>
    </source>
</evidence>
<name>A0AAV8YV90_9CUCU</name>
<dbReference type="AlphaFoldDB" id="A0AAV8YV90"/>
<evidence type="ECO:0000256" key="2">
    <source>
        <dbReference type="ARBA" id="ARBA00006936"/>
    </source>
</evidence>
<dbReference type="Proteomes" id="UP001162162">
    <property type="component" value="Unassembled WGS sequence"/>
</dbReference>
<comment type="similarity">
    <text evidence="2">Belongs to the alpha-ketoglutarate dehydrogenase family.</text>
</comment>